<keyword evidence="2" id="KW-1185">Reference proteome</keyword>
<sequence length="66" mass="7657">MSFIFTQADLKGLTVQQLRAKRAEIINDLEARGLRLEDCPHIQISIRFIDEALARIISRNIKPRRP</sequence>
<gene>
    <name evidence="1" type="ORF">HPO_17664</name>
</gene>
<name>A0A062VC39_9PROT</name>
<dbReference type="EMBL" id="ARYM01000030">
    <property type="protein sequence ID" value="KCZ96921.1"/>
    <property type="molecule type" value="Genomic_DNA"/>
</dbReference>
<evidence type="ECO:0000313" key="2">
    <source>
        <dbReference type="Proteomes" id="UP000027100"/>
    </source>
</evidence>
<reference evidence="1 2" key="1">
    <citation type="journal article" date="2014" name="Antonie Van Leeuwenhoek">
        <title>Hyphomonas beringensis sp. nov. and Hyphomonas chukchiensis sp. nov., isolated from surface seawater of the Bering Sea and Chukchi Sea.</title>
        <authorList>
            <person name="Li C."/>
            <person name="Lai Q."/>
            <person name="Li G."/>
            <person name="Dong C."/>
            <person name="Wang J."/>
            <person name="Liao Y."/>
            <person name="Shao Z."/>
        </authorList>
    </citation>
    <scope>NUCLEOTIDE SEQUENCE [LARGE SCALE GENOMIC DNA]</scope>
    <source>
        <strain evidence="1 2">PS728</strain>
    </source>
</reference>
<dbReference type="Proteomes" id="UP000027100">
    <property type="component" value="Unassembled WGS sequence"/>
</dbReference>
<proteinExistence type="predicted"/>
<protein>
    <submittedName>
        <fullName evidence="1">Uncharacterized protein</fullName>
    </submittedName>
</protein>
<dbReference type="AlphaFoldDB" id="A0A062VC39"/>
<comment type="caution">
    <text evidence="1">The sequence shown here is derived from an EMBL/GenBank/DDBJ whole genome shotgun (WGS) entry which is preliminary data.</text>
</comment>
<dbReference type="RefSeq" id="WP_035601867.1">
    <property type="nucleotide sequence ID" value="NZ_ARYM01000030.1"/>
</dbReference>
<accession>A0A062VC39</accession>
<dbReference type="PATRIC" id="fig|1280954.3.peg.3561"/>
<organism evidence="1 2">
    <name type="scientific">Hyphomonas polymorpha PS728</name>
    <dbReference type="NCBI Taxonomy" id="1280954"/>
    <lineage>
        <taxon>Bacteria</taxon>
        <taxon>Pseudomonadati</taxon>
        <taxon>Pseudomonadota</taxon>
        <taxon>Alphaproteobacteria</taxon>
        <taxon>Hyphomonadales</taxon>
        <taxon>Hyphomonadaceae</taxon>
        <taxon>Hyphomonas</taxon>
    </lineage>
</organism>
<evidence type="ECO:0000313" key="1">
    <source>
        <dbReference type="EMBL" id="KCZ96921.1"/>
    </source>
</evidence>